<protein>
    <submittedName>
        <fullName evidence="2">Uncharacterized protein</fullName>
    </submittedName>
</protein>
<accession>A0AAX6NIW5</accession>
<feature type="signal peptide" evidence="1">
    <location>
        <begin position="1"/>
        <end position="28"/>
    </location>
</feature>
<gene>
    <name evidence="2" type="ORF">O0Q50_32005</name>
</gene>
<evidence type="ECO:0000256" key="1">
    <source>
        <dbReference type="SAM" id="SignalP"/>
    </source>
</evidence>
<evidence type="ECO:0000313" key="3">
    <source>
        <dbReference type="Proteomes" id="UP001269400"/>
    </source>
</evidence>
<proteinExistence type="predicted"/>
<dbReference type="EMBL" id="JAPTGD010000018">
    <property type="protein sequence ID" value="MDU9695792.1"/>
    <property type="molecule type" value="Genomic_DNA"/>
</dbReference>
<evidence type="ECO:0000313" key="2">
    <source>
        <dbReference type="EMBL" id="MDU9695792.1"/>
    </source>
</evidence>
<name>A0AAX6NIW5_PRIAR</name>
<feature type="chain" id="PRO_5043802943" evidence="1">
    <location>
        <begin position="29"/>
        <end position="235"/>
    </location>
</feature>
<dbReference type="RefSeq" id="WP_154992619.1">
    <property type="nucleotide sequence ID" value="NZ_JACLBW010000017.1"/>
</dbReference>
<reference evidence="2" key="2">
    <citation type="submission" date="2022-12" db="EMBL/GenBank/DDBJ databases">
        <authorList>
            <person name="Dechsakulwatana C."/>
            <person name="Rungsihiranrut A."/>
            <person name="Muangchinda C."/>
            <person name="Ningthoujam R."/>
            <person name="Klankeo P."/>
            <person name="Pinyakong O."/>
        </authorList>
    </citation>
    <scope>NUCLEOTIDE SEQUENCE</scope>
    <source>
        <strain evidence="2">TL01-2</strain>
    </source>
</reference>
<dbReference type="Proteomes" id="UP001269400">
    <property type="component" value="Unassembled WGS sequence"/>
</dbReference>
<keyword evidence="1" id="KW-0732">Signal</keyword>
<comment type="caution">
    <text evidence="2">The sequence shown here is derived from an EMBL/GenBank/DDBJ whole genome shotgun (WGS) entry which is preliminary data.</text>
</comment>
<sequence>MKKQNKFLLMAMSASIILAPTTASIASAAENEKPVSDITSQEKNLNIIDNSVVSVDNIDYKVLTTEDDKFVTTSVTTEEGNITATRNKSTNFVEMSSDFLTSEELKSVQEEANSVIREVNEGETSGQLMTTAAASTWHNGKWSNYKITANGKFTVQTVIGVLGSAFGFTGAAVAGVANLAVQYGVKTGYYRIKIDTKVLDANYIMQRRTVQLYKDSKRTKLVGSRTDTNKVWAGL</sequence>
<reference evidence="2" key="1">
    <citation type="journal article" date="2022" name="J Environ Chem Eng">
        <title>Biodegradation of petroleum oil using a constructed nonpathogenic and heavy metal-tolerant bacterial consortium isolated from marine sponges.</title>
        <authorList>
            <person name="Dechsakulwatana C."/>
            <person name="Rungsihiranrut A."/>
            <person name="Muangchinda C."/>
            <person name="Ningthoujam R."/>
            <person name="Klankeo P."/>
            <person name="Pinyakong O."/>
        </authorList>
    </citation>
    <scope>NUCLEOTIDE SEQUENCE</scope>
    <source>
        <strain evidence="2">TL01-2</strain>
    </source>
</reference>
<dbReference type="AlphaFoldDB" id="A0AAX6NIW5"/>
<organism evidence="2 3">
    <name type="scientific">Priestia aryabhattai</name>
    <name type="common">Bacillus aryabhattai</name>
    <dbReference type="NCBI Taxonomy" id="412384"/>
    <lineage>
        <taxon>Bacteria</taxon>
        <taxon>Bacillati</taxon>
        <taxon>Bacillota</taxon>
        <taxon>Bacilli</taxon>
        <taxon>Bacillales</taxon>
        <taxon>Bacillaceae</taxon>
        <taxon>Priestia</taxon>
    </lineage>
</organism>